<dbReference type="Gene3D" id="3.80.10.10">
    <property type="entry name" value="Ribonuclease Inhibitor"/>
    <property type="match status" value="4"/>
</dbReference>
<dbReference type="GO" id="GO:0005509">
    <property type="term" value="F:calcium ion binding"/>
    <property type="evidence" value="ECO:0007669"/>
    <property type="project" value="InterPro"/>
</dbReference>
<dbReference type="SMART" id="SM00335">
    <property type="entry name" value="ANX"/>
    <property type="match status" value="3"/>
</dbReference>
<evidence type="ECO:0000256" key="4">
    <source>
        <dbReference type="ARBA" id="ARBA00022614"/>
    </source>
</evidence>
<proteinExistence type="inferred from homology"/>
<accession>A0A6A6LGP0</accession>
<evidence type="ECO:0000256" key="6">
    <source>
        <dbReference type="ARBA" id="ARBA00022723"/>
    </source>
</evidence>
<organism evidence="19 20">
    <name type="scientific">Hevea brasiliensis</name>
    <name type="common">Para rubber tree</name>
    <name type="synonym">Siphonia brasiliensis</name>
    <dbReference type="NCBI Taxonomy" id="3981"/>
    <lineage>
        <taxon>Eukaryota</taxon>
        <taxon>Viridiplantae</taxon>
        <taxon>Streptophyta</taxon>
        <taxon>Embryophyta</taxon>
        <taxon>Tracheophyta</taxon>
        <taxon>Spermatophyta</taxon>
        <taxon>Magnoliopsida</taxon>
        <taxon>eudicotyledons</taxon>
        <taxon>Gunneridae</taxon>
        <taxon>Pentapetalae</taxon>
        <taxon>rosids</taxon>
        <taxon>fabids</taxon>
        <taxon>Malpighiales</taxon>
        <taxon>Euphorbiaceae</taxon>
        <taxon>Crotonoideae</taxon>
        <taxon>Micrandreae</taxon>
        <taxon>Hevea</taxon>
    </lineage>
</organism>
<dbReference type="PRINTS" id="PR01814">
    <property type="entry name" value="ANNEXINPLANT"/>
</dbReference>
<keyword evidence="12" id="KW-0325">Glycoprotein</keyword>
<comment type="similarity">
    <text evidence="17">Belongs to the annexin family.</text>
</comment>
<evidence type="ECO:0000256" key="10">
    <source>
        <dbReference type="ARBA" id="ARBA00022989"/>
    </source>
</evidence>
<dbReference type="InterPro" id="IPR018252">
    <property type="entry name" value="Annexin_repeat_CS"/>
</dbReference>
<evidence type="ECO:0000256" key="14">
    <source>
        <dbReference type="ARBA" id="ARBA00023302"/>
    </source>
</evidence>
<evidence type="ECO:0000256" key="7">
    <source>
        <dbReference type="ARBA" id="ARBA00022729"/>
    </source>
</evidence>
<dbReference type="InterPro" id="IPR037104">
    <property type="entry name" value="Annexin_sf"/>
</dbReference>
<feature type="binding site" evidence="16">
    <location>
        <position position="795"/>
    </location>
    <ligand>
        <name>Ca(2+)</name>
        <dbReference type="ChEBI" id="CHEBI:29108"/>
        <label>1</label>
    </ligand>
</feature>
<feature type="binding site" evidence="16">
    <location>
        <position position="789"/>
    </location>
    <ligand>
        <name>Ca(2+)</name>
        <dbReference type="ChEBI" id="CHEBI:29108"/>
        <label>1</label>
    </ligand>
</feature>
<dbReference type="PRINTS" id="PR00196">
    <property type="entry name" value="ANNEXIN"/>
</dbReference>
<dbReference type="Pfam" id="PF00560">
    <property type="entry name" value="LRR_1"/>
    <property type="match status" value="7"/>
</dbReference>
<reference evidence="19 20" key="1">
    <citation type="journal article" date="2020" name="Mol. Plant">
        <title>The Chromosome-Based Rubber Tree Genome Provides New Insights into Spurge Genome Evolution and Rubber Biosynthesis.</title>
        <authorList>
            <person name="Liu J."/>
            <person name="Shi C."/>
            <person name="Shi C.C."/>
            <person name="Li W."/>
            <person name="Zhang Q.J."/>
            <person name="Zhang Y."/>
            <person name="Li K."/>
            <person name="Lu H.F."/>
            <person name="Shi C."/>
            <person name="Zhu S.T."/>
            <person name="Xiao Z.Y."/>
            <person name="Nan H."/>
            <person name="Yue Y."/>
            <person name="Zhu X.G."/>
            <person name="Wu Y."/>
            <person name="Hong X.N."/>
            <person name="Fan G.Y."/>
            <person name="Tong Y."/>
            <person name="Zhang D."/>
            <person name="Mao C.L."/>
            <person name="Liu Y.L."/>
            <person name="Hao S.J."/>
            <person name="Liu W.Q."/>
            <person name="Lv M.Q."/>
            <person name="Zhang H.B."/>
            <person name="Liu Y."/>
            <person name="Hu-Tang G.R."/>
            <person name="Wang J.P."/>
            <person name="Wang J.H."/>
            <person name="Sun Y.H."/>
            <person name="Ni S.B."/>
            <person name="Chen W.B."/>
            <person name="Zhang X.C."/>
            <person name="Jiao Y.N."/>
            <person name="Eichler E.E."/>
            <person name="Li G.H."/>
            <person name="Liu X."/>
            <person name="Gao L.Z."/>
        </authorList>
    </citation>
    <scope>NUCLEOTIDE SEQUENCE [LARGE SCALE GENOMIC DNA]</scope>
    <source>
        <strain evidence="20">cv. GT1</strain>
        <tissue evidence="19">Leaf</tissue>
    </source>
</reference>
<keyword evidence="9 16" id="KW-0106">Calcium</keyword>
<feature type="binding site" evidence="16">
    <location>
        <position position="745"/>
    </location>
    <ligand>
        <name>Ca(2+)</name>
        <dbReference type="ChEBI" id="CHEBI:29108"/>
        <label>1</label>
    </ligand>
</feature>
<feature type="domain" description="Leucine-rich repeat-containing N-terminal plant-type" evidence="18">
    <location>
        <begin position="132"/>
        <end position="146"/>
    </location>
</feature>
<sequence length="807" mass="89192">MECGLQESLVQGTILARVLEFSVWAQYNEDFDHVKSCSCTVKKVLAVHKWSNEVLSAKQSKTTAMARFILENLALRISLVLFILLNSSLSVASDSTQEANALFRWAATLYDFKYSNISLKWHRHPGNATNSDPGTSPCNWLGISCNVEGRVERLNLTNAGLNGTLHEFSFSSFPDLAYIDLSINLLFGTIPLGITQLSKLIYLDLSSNLLSGSIPPEIGLLTNLDILHLAANHLNGSIPPEIGQLTSLTELALYVNNLDGHIPASVGSLTKMRRLFLYDNQLSGSVPSELGNLTNLVELYMDTNSLSGPIPSTFGNLKNLVVLFMFKNRLSGPIPQQIGNLNVASDSTQEANALLKWAATLHNFKDSNISTWPLHPENATNSSPGTSPCNWLGISCNVQGRVERLNLTNAVLNGTLHELSFSSFPDLAYIDLSVNLLFGTIQLGITQLSKLIYLDLSNNLLSGSIPPEIGLLTNLDILPLLNNLDGHIPASVGSLTKMRRLFLYDNQLSGSVPSELGNLTDLVELYMDTNSLSGPIPSTFGNLKNLAVLFMFKNRLSGPIPQQIGNLKSLNNLSLWGNNLSGPIPTTLRGWGTNEGLIISILGHRNAAQRKLIRETYAETYGEDLLKALDKELSNDFELLFPLVCSYRYEGDEVSMTLAKTEAKLLHEKISKKAYGDEDFIRVLATRSKAQINATLNQYKNEFGNDLNKDLKTDPKDEFLALLRATVKCLTRPEKYFEKVLRLSINRRGTDEGALTRVVTTRAEVDLKIIKDEYQQRNSVPLDRAIVKDTHGDYEKMLLALIGHKED</sequence>
<keyword evidence="20" id="KW-1185">Reference proteome</keyword>
<evidence type="ECO:0000259" key="18">
    <source>
        <dbReference type="Pfam" id="PF08263"/>
    </source>
</evidence>
<name>A0A6A6LGP0_HEVBR</name>
<evidence type="ECO:0000313" key="20">
    <source>
        <dbReference type="Proteomes" id="UP000467840"/>
    </source>
</evidence>
<dbReference type="SUPFAM" id="SSF47874">
    <property type="entry name" value="Annexin"/>
    <property type="match status" value="1"/>
</dbReference>
<dbReference type="InterPro" id="IPR013210">
    <property type="entry name" value="LRR_N_plant-typ"/>
</dbReference>
<dbReference type="InterPro" id="IPR032675">
    <property type="entry name" value="LRR_dom_sf"/>
</dbReference>
<comment type="similarity">
    <text evidence="15">Belongs to the polygalacturonase-inhibiting protein family.</text>
</comment>
<dbReference type="PROSITE" id="PS51897">
    <property type="entry name" value="ANNEXIN_2"/>
    <property type="match status" value="3"/>
</dbReference>
<dbReference type="FunFam" id="3.80.10.10:FF:000041">
    <property type="entry name" value="LRR receptor-like serine/threonine-protein kinase ERECTA"/>
    <property type="match status" value="2"/>
</dbReference>
<dbReference type="InterPro" id="IPR003591">
    <property type="entry name" value="Leu-rich_rpt_typical-subtyp"/>
</dbReference>
<evidence type="ECO:0000256" key="3">
    <source>
        <dbReference type="ARBA" id="ARBA00022512"/>
    </source>
</evidence>
<evidence type="ECO:0000256" key="5">
    <source>
        <dbReference type="ARBA" id="ARBA00022692"/>
    </source>
</evidence>
<dbReference type="Gene3D" id="1.10.220.10">
    <property type="entry name" value="Annexin"/>
    <property type="match status" value="3"/>
</dbReference>
<feature type="binding site" evidence="16">
    <location>
        <position position="790"/>
    </location>
    <ligand>
        <name>Ca(2+)</name>
        <dbReference type="ChEBI" id="CHEBI:29108"/>
        <label>1</label>
    </ligand>
</feature>
<dbReference type="InterPro" id="IPR001464">
    <property type="entry name" value="Annexin"/>
</dbReference>
<keyword evidence="3" id="KW-0134">Cell wall</keyword>
<dbReference type="SUPFAM" id="SSF52058">
    <property type="entry name" value="L domain-like"/>
    <property type="match status" value="2"/>
</dbReference>
<evidence type="ECO:0000256" key="12">
    <source>
        <dbReference type="ARBA" id="ARBA00023180"/>
    </source>
</evidence>
<protein>
    <recommendedName>
        <fullName evidence="17">Annexin</fullName>
    </recommendedName>
</protein>
<keyword evidence="6 16" id="KW-0479">Metal-binding</keyword>
<dbReference type="GO" id="GO:0005544">
    <property type="term" value="F:calcium-dependent phospholipid binding"/>
    <property type="evidence" value="ECO:0007669"/>
    <property type="project" value="UniProtKB-KW"/>
</dbReference>
<dbReference type="InterPro" id="IPR001611">
    <property type="entry name" value="Leu-rich_rpt"/>
</dbReference>
<comment type="subcellular location">
    <subcellularLocation>
        <location evidence="2">Membrane</location>
    </subcellularLocation>
    <subcellularLocation>
        <location evidence="1">Secreted</location>
        <location evidence="1">Cell wall</location>
    </subcellularLocation>
</comment>
<dbReference type="SMART" id="SM00365">
    <property type="entry name" value="LRR_SD22"/>
    <property type="match status" value="4"/>
</dbReference>
<gene>
    <name evidence="19" type="ORF">GH714_002257</name>
</gene>
<feature type="domain" description="Leucine-rich repeat-containing N-terminal plant-type" evidence="18">
    <location>
        <begin position="349"/>
        <end position="397"/>
    </location>
</feature>
<dbReference type="FunFam" id="3.80.10.10:FF:000400">
    <property type="entry name" value="Nuclear pore complex protein NUP107"/>
    <property type="match status" value="2"/>
</dbReference>
<dbReference type="InterPro" id="IPR051848">
    <property type="entry name" value="PGIP"/>
</dbReference>
<dbReference type="EMBL" id="JAAGAX010000010">
    <property type="protein sequence ID" value="KAF2299665.1"/>
    <property type="molecule type" value="Genomic_DNA"/>
</dbReference>
<feature type="binding site" evidence="16">
    <location>
        <position position="747"/>
    </location>
    <ligand>
        <name>Ca(2+)</name>
        <dbReference type="ChEBI" id="CHEBI:29108"/>
        <label>1</label>
    </ligand>
</feature>
<evidence type="ECO:0000256" key="17">
    <source>
        <dbReference type="RuleBase" id="RU003540"/>
    </source>
</evidence>
<evidence type="ECO:0000256" key="16">
    <source>
        <dbReference type="PIRSR" id="PIRSR609118-1"/>
    </source>
</evidence>
<feature type="binding site" evidence="16">
    <location>
        <position position="787"/>
    </location>
    <ligand>
        <name>Ca(2+)</name>
        <dbReference type="ChEBI" id="CHEBI:29108"/>
        <label>1</label>
    </ligand>
</feature>
<comment type="caution">
    <text evidence="19">The sequence shown here is derived from an EMBL/GenBank/DDBJ whole genome shotgun (WGS) entry which is preliminary data.</text>
</comment>
<dbReference type="PROSITE" id="PS51450">
    <property type="entry name" value="LRR"/>
    <property type="match status" value="2"/>
</dbReference>
<keyword evidence="5" id="KW-0812">Transmembrane</keyword>
<evidence type="ECO:0000256" key="11">
    <source>
        <dbReference type="ARBA" id="ARBA00023136"/>
    </source>
</evidence>
<evidence type="ECO:0000256" key="2">
    <source>
        <dbReference type="ARBA" id="ARBA00004370"/>
    </source>
</evidence>
<evidence type="ECO:0000256" key="1">
    <source>
        <dbReference type="ARBA" id="ARBA00004191"/>
    </source>
</evidence>
<evidence type="ECO:0000256" key="9">
    <source>
        <dbReference type="ARBA" id="ARBA00022837"/>
    </source>
</evidence>
<dbReference type="AlphaFoldDB" id="A0A6A6LGP0"/>
<dbReference type="PANTHER" id="PTHR48059:SF30">
    <property type="entry name" value="OS06G0587000 PROTEIN"/>
    <property type="match status" value="1"/>
</dbReference>
<evidence type="ECO:0000256" key="13">
    <source>
        <dbReference type="ARBA" id="ARBA00023216"/>
    </source>
</evidence>
<keyword evidence="10" id="KW-1133">Transmembrane helix</keyword>
<dbReference type="GO" id="GO:0006950">
    <property type="term" value="P:response to stress"/>
    <property type="evidence" value="ECO:0007669"/>
    <property type="project" value="UniProtKB-ARBA"/>
</dbReference>
<dbReference type="InterPro" id="IPR018502">
    <property type="entry name" value="Annexin_repeat"/>
</dbReference>
<keyword evidence="11" id="KW-0472">Membrane</keyword>
<dbReference type="InterPro" id="IPR009118">
    <property type="entry name" value="AnnexinD_plant"/>
</dbReference>
<keyword evidence="8 17" id="KW-0677">Repeat</keyword>
<keyword evidence="13 17" id="KW-0041">Annexin</keyword>
<dbReference type="GO" id="GO:0016020">
    <property type="term" value="C:membrane"/>
    <property type="evidence" value="ECO:0007669"/>
    <property type="project" value="UniProtKB-SubCell"/>
</dbReference>
<dbReference type="Pfam" id="PF08263">
    <property type="entry name" value="LRRNT_2"/>
    <property type="match status" value="2"/>
</dbReference>
<dbReference type="Proteomes" id="UP000467840">
    <property type="component" value="Chromosome 4"/>
</dbReference>
<dbReference type="FunFam" id="1.10.220.10:FF:000001">
    <property type="entry name" value="Annexin"/>
    <property type="match status" value="1"/>
</dbReference>
<dbReference type="Pfam" id="PF00191">
    <property type="entry name" value="Annexin"/>
    <property type="match status" value="3"/>
</dbReference>
<keyword evidence="14 17" id="KW-0111">Calcium/phospholipid-binding</keyword>
<feature type="binding site" evidence="16">
    <location>
        <position position="749"/>
    </location>
    <ligand>
        <name>Ca(2+)</name>
        <dbReference type="ChEBI" id="CHEBI:29108"/>
        <label>1</label>
    </ligand>
</feature>
<dbReference type="FunFam" id="1.10.220.10:FF:000009">
    <property type="entry name" value="Annexin"/>
    <property type="match status" value="1"/>
</dbReference>
<dbReference type="PANTHER" id="PTHR48059">
    <property type="entry name" value="POLYGALACTURONASE INHIBITOR 1"/>
    <property type="match status" value="1"/>
</dbReference>
<dbReference type="SMART" id="SM00369">
    <property type="entry name" value="LRR_TYP"/>
    <property type="match status" value="6"/>
</dbReference>
<evidence type="ECO:0000256" key="8">
    <source>
        <dbReference type="ARBA" id="ARBA00022737"/>
    </source>
</evidence>
<evidence type="ECO:0000256" key="15">
    <source>
        <dbReference type="ARBA" id="ARBA00038043"/>
    </source>
</evidence>
<comment type="domain">
    <text evidence="17">A pair of annexin repeats may form one binding site for calcium and phospholipid.</text>
</comment>
<dbReference type="PROSITE" id="PS00223">
    <property type="entry name" value="ANNEXIN_1"/>
    <property type="match status" value="1"/>
</dbReference>
<keyword evidence="3" id="KW-0964">Secreted</keyword>
<evidence type="ECO:0000313" key="19">
    <source>
        <dbReference type="EMBL" id="KAF2299665.1"/>
    </source>
</evidence>
<keyword evidence="7" id="KW-0732">Signal</keyword>
<keyword evidence="4" id="KW-0433">Leucine-rich repeat</keyword>